<evidence type="ECO:0000256" key="8">
    <source>
        <dbReference type="SAM" id="Phobius"/>
    </source>
</evidence>
<evidence type="ECO:0000256" key="3">
    <source>
        <dbReference type="ARBA" id="ARBA00022448"/>
    </source>
</evidence>
<feature type="transmembrane region" description="Helical" evidence="8">
    <location>
        <begin position="435"/>
        <end position="454"/>
    </location>
</feature>
<keyword evidence="5 8" id="KW-1133">Transmembrane helix</keyword>
<dbReference type="Proteomes" id="UP000799770">
    <property type="component" value="Unassembled WGS sequence"/>
</dbReference>
<dbReference type="Pfam" id="PF00083">
    <property type="entry name" value="Sugar_tr"/>
    <property type="match status" value="1"/>
</dbReference>
<keyword evidence="11" id="KW-1185">Reference proteome</keyword>
<dbReference type="PROSITE" id="PS00216">
    <property type="entry name" value="SUGAR_TRANSPORT_1"/>
    <property type="match status" value="1"/>
</dbReference>
<dbReference type="SUPFAM" id="SSF103473">
    <property type="entry name" value="MFS general substrate transporter"/>
    <property type="match status" value="1"/>
</dbReference>
<feature type="transmembrane region" description="Helical" evidence="8">
    <location>
        <begin position="333"/>
        <end position="357"/>
    </location>
</feature>
<dbReference type="Gene3D" id="1.20.1250.20">
    <property type="entry name" value="MFS general substrate transporter like domains"/>
    <property type="match status" value="1"/>
</dbReference>
<comment type="subcellular location">
    <subcellularLocation>
        <location evidence="1">Membrane</location>
        <topology evidence="1">Multi-pass membrane protein</topology>
    </subcellularLocation>
</comment>
<dbReference type="InterPro" id="IPR050360">
    <property type="entry name" value="MFS_Sugar_Transporters"/>
</dbReference>
<proteinExistence type="inferred from homology"/>
<evidence type="ECO:0000256" key="4">
    <source>
        <dbReference type="ARBA" id="ARBA00022692"/>
    </source>
</evidence>
<evidence type="ECO:0000313" key="11">
    <source>
        <dbReference type="Proteomes" id="UP000799770"/>
    </source>
</evidence>
<keyword evidence="10" id="KW-0762">Sugar transport</keyword>
<sequence>MTKTSAYNVAVGMIVAVGSFTYGFGFASFATSIGQPGFFAYFNLETSGPGAAYTNHILGAVNALFFFGACCGALGGGPLADRIGRKWTLFTASLIAIVGGALTAGSVHVAMLIVVRILQGCGLGALATLVPVYLSEASTPSKRGMLTGLHGFFLVSGYNISAWVGFGCFFSDNLTFGWRGPLAFTCIPPLILLIGCFWIPESPRWLLAKGRLDEAWTVLSRLHNDPNDPDGIAAHEEFYQMKKQIEFESQNASGYLAILRTPAYRKRAFLACFVQYAANATGGLVINYYSVIIYENLGLTTYMPLLMYCIYTLIGALGNLFSLLTVDKTGRRFALLTGFTGCFICVVIEAAMVGRFVSGPSPSIAGQKVAIVAIMFFVFFYGLFIDAASFIYSSEIYPTNIRSPGVALATFTYFAACITFVTPGATAIAAIGYRYFLIFACLTLVSIVVIYFYYPETKGKSLEELSELFGDPVVVYLTDASEEEKREMDLEIKNGLVAERREVAGV</sequence>
<organism evidence="10 11">
    <name type="scientific">Lophiotrema nucula</name>
    <dbReference type="NCBI Taxonomy" id="690887"/>
    <lineage>
        <taxon>Eukaryota</taxon>
        <taxon>Fungi</taxon>
        <taxon>Dikarya</taxon>
        <taxon>Ascomycota</taxon>
        <taxon>Pezizomycotina</taxon>
        <taxon>Dothideomycetes</taxon>
        <taxon>Pleosporomycetidae</taxon>
        <taxon>Pleosporales</taxon>
        <taxon>Lophiotremataceae</taxon>
        <taxon>Lophiotrema</taxon>
    </lineage>
</organism>
<keyword evidence="4 8" id="KW-0812">Transmembrane</keyword>
<evidence type="ECO:0000256" key="5">
    <source>
        <dbReference type="ARBA" id="ARBA00022989"/>
    </source>
</evidence>
<feature type="transmembrane region" description="Helical" evidence="8">
    <location>
        <begin position="113"/>
        <end position="134"/>
    </location>
</feature>
<dbReference type="NCBIfam" id="TIGR00879">
    <property type="entry name" value="SP"/>
    <property type="match status" value="1"/>
</dbReference>
<keyword evidence="6 8" id="KW-0472">Membrane</keyword>
<keyword evidence="3 7" id="KW-0813">Transport</keyword>
<dbReference type="PANTHER" id="PTHR48022">
    <property type="entry name" value="PLASTIDIC GLUCOSE TRANSPORTER 4"/>
    <property type="match status" value="1"/>
</dbReference>
<dbReference type="PANTHER" id="PTHR48022:SF11">
    <property type="entry name" value="MONOSACCHARIDE TRANSPORTER (HXT8), PUTATIVE (AFU_ORTHOLOGUE AFUA_2G08120)-RELATED"/>
    <property type="match status" value="1"/>
</dbReference>
<protein>
    <submittedName>
        <fullName evidence="10">MFS sugar transporter</fullName>
    </submittedName>
</protein>
<dbReference type="InterPro" id="IPR005829">
    <property type="entry name" value="Sugar_transporter_CS"/>
</dbReference>
<evidence type="ECO:0000259" key="9">
    <source>
        <dbReference type="PROSITE" id="PS50850"/>
    </source>
</evidence>
<feature type="transmembrane region" description="Helical" evidence="8">
    <location>
        <begin position="305"/>
        <end position="326"/>
    </location>
</feature>
<evidence type="ECO:0000256" key="1">
    <source>
        <dbReference type="ARBA" id="ARBA00004141"/>
    </source>
</evidence>
<dbReference type="InterPro" id="IPR003663">
    <property type="entry name" value="Sugar/inositol_transpt"/>
</dbReference>
<dbReference type="GO" id="GO:0005351">
    <property type="term" value="F:carbohydrate:proton symporter activity"/>
    <property type="evidence" value="ECO:0007669"/>
    <property type="project" value="TreeGrafter"/>
</dbReference>
<dbReference type="PRINTS" id="PR00171">
    <property type="entry name" value="SUGRTRNSPORT"/>
</dbReference>
<feature type="transmembrane region" description="Helical" evidence="8">
    <location>
        <begin position="87"/>
        <end position="107"/>
    </location>
</feature>
<feature type="transmembrane region" description="Helical" evidence="8">
    <location>
        <begin position="405"/>
        <end position="429"/>
    </location>
</feature>
<feature type="transmembrane region" description="Helical" evidence="8">
    <location>
        <begin position="53"/>
        <end position="75"/>
    </location>
</feature>
<dbReference type="OrthoDB" id="6612291at2759"/>
<dbReference type="GO" id="GO:0016020">
    <property type="term" value="C:membrane"/>
    <property type="evidence" value="ECO:0007669"/>
    <property type="project" value="UniProtKB-SubCell"/>
</dbReference>
<accession>A0A6A5ZGL0</accession>
<dbReference type="AlphaFoldDB" id="A0A6A5ZGL0"/>
<feature type="transmembrane region" description="Helical" evidence="8">
    <location>
        <begin position="178"/>
        <end position="199"/>
    </location>
</feature>
<feature type="transmembrane region" description="Helical" evidence="8">
    <location>
        <begin position="268"/>
        <end position="293"/>
    </location>
</feature>
<name>A0A6A5ZGL0_9PLEO</name>
<feature type="transmembrane region" description="Helical" evidence="8">
    <location>
        <begin position="369"/>
        <end position="393"/>
    </location>
</feature>
<dbReference type="InterPro" id="IPR005828">
    <property type="entry name" value="MFS_sugar_transport-like"/>
</dbReference>
<evidence type="ECO:0000256" key="2">
    <source>
        <dbReference type="ARBA" id="ARBA00010992"/>
    </source>
</evidence>
<dbReference type="FunFam" id="1.20.1250.20:FF:000134">
    <property type="entry name" value="MFS sugar transporter protein"/>
    <property type="match status" value="1"/>
</dbReference>
<evidence type="ECO:0000313" key="10">
    <source>
        <dbReference type="EMBL" id="KAF2118632.1"/>
    </source>
</evidence>
<gene>
    <name evidence="10" type="ORF">BDV96DRAFT_568240</name>
</gene>
<dbReference type="InterPro" id="IPR020846">
    <property type="entry name" value="MFS_dom"/>
</dbReference>
<dbReference type="PROSITE" id="PS50850">
    <property type="entry name" value="MFS"/>
    <property type="match status" value="1"/>
</dbReference>
<feature type="transmembrane region" description="Helical" evidence="8">
    <location>
        <begin position="146"/>
        <end position="166"/>
    </location>
</feature>
<reference evidence="10" key="1">
    <citation type="journal article" date="2020" name="Stud. Mycol.">
        <title>101 Dothideomycetes genomes: a test case for predicting lifestyles and emergence of pathogens.</title>
        <authorList>
            <person name="Haridas S."/>
            <person name="Albert R."/>
            <person name="Binder M."/>
            <person name="Bloem J."/>
            <person name="Labutti K."/>
            <person name="Salamov A."/>
            <person name="Andreopoulos B."/>
            <person name="Baker S."/>
            <person name="Barry K."/>
            <person name="Bills G."/>
            <person name="Bluhm B."/>
            <person name="Cannon C."/>
            <person name="Castanera R."/>
            <person name="Culley D."/>
            <person name="Daum C."/>
            <person name="Ezra D."/>
            <person name="Gonzalez J."/>
            <person name="Henrissat B."/>
            <person name="Kuo A."/>
            <person name="Liang C."/>
            <person name="Lipzen A."/>
            <person name="Lutzoni F."/>
            <person name="Magnuson J."/>
            <person name="Mondo S."/>
            <person name="Nolan M."/>
            <person name="Ohm R."/>
            <person name="Pangilinan J."/>
            <person name="Park H.-J."/>
            <person name="Ramirez L."/>
            <person name="Alfaro M."/>
            <person name="Sun H."/>
            <person name="Tritt A."/>
            <person name="Yoshinaga Y."/>
            <person name="Zwiers L.-H."/>
            <person name="Turgeon B."/>
            <person name="Goodwin S."/>
            <person name="Spatafora J."/>
            <person name="Crous P."/>
            <person name="Grigoriev I."/>
        </authorList>
    </citation>
    <scope>NUCLEOTIDE SEQUENCE</scope>
    <source>
        <strain evidence="10">CBS 627.86</strain>
    </source>
</reference>
<evidence type="ECO:0000256" key="6">
    <source>
        <dbReference type="ARBA" id="ARBA00023136"/>
    </source>
</evidence>
<evidence type="ECO:0000256" key="7">
    <source>
        <dbReference type="RuleBase" id="RU003346"/>
    </source>
</evidence>
<feature type="transmembrane region" description="Helical" evidence="8">
    <location>
        <begin position="7"/>
        <end position="33"/>
    </location>
</feature>
<comment type="similarity">
    <text evidence="2 7">Belongs to the major facilitator superfamily. Sugar transporter (TC 2.A.1.1) family.</text>
</comment>
<dbReference type="EMBL" id="ML977316">
    <property type="protein sequence ID" value="KAF2118632.1"/>
    <property type="molecule type" value="Genomic_DNA"/>
</dbReference>
<dbReference type="InterPro" id="IPR036259">
    <property type="entry name" value="MFS_trans_sf"/>
</dbReference>
<feature type="domain" description="Major facilitator superfamily (MFS) profile" evidence="9">
    <location>
        <begin position="11"/>
        <end position="458"/>
    </location>
</feature>